<proteinExistence type="predicted"/>
<keyword evidence="2" id="KW-0472">Membrane</keyword>
<keyword evidence="2" id="KW-1133">Transmembrane helix</keyword>
<dbReference type="AlphaFoldDB" id="A0A2T4YVP6"/>
<comment type="caution">
    <text evidence="4">The sequence shown here is derived from an EMBL/GenBank/DDBJ whole genome shotgun (WGS) entry which is preliminary data.</text>
</comment>
<feature type="domain" description="Zinc finger/thioredoxin putative" evidence="3">
    <location>
        <begin position="1"/>
        <end position="36"/>
    </location>
</feature>
<dbReference type="InterPro" id="IPR011723">
    <property type="entry name" value="Znf/thioredoxin_put"/>
</dbReference>
<evidence type="ECO:0000259" key="3">
    <source>
        <dbReference type="Pfam" id="PF13717"/>
    </source>
</evidence>
<dbReference type="Proteomes" id="UP000240996">
    <property type="component" value="Unassembled WGS sequence"/>
</dbReference>
<evidence type="ECO:0000256" key="2">
    <source>
        <dbReference type="SAM" id="Phobius"/>
    </source>
</evidence>
<dbReference type="EMBL" id="PZZN01000001">
    <property type="protein sequence ID" value="PTM47872.1"/>
    <property type="molecule type" value="Genomic_DNA"/>
</dbReference>
<reference evidence="4 5" key="1">
    <citation type="submission" date="2018-04" db="EMBL/GenBank/DDBJ databases">
        <title>Genomic Encyclopedia of Type Strains, Phase III (KMG-III): the genomes of soil and plant-associated and newly described type strains.</title>
        <authorList>
            <person name="Whitman W."/>
        </authorList>
    </citation>
    <scope>NUCLEOTIDE SEQUENCE [LARGE SCALE GENOMIC DNA]</scope>
    <source>
        <strain evidence="4 5">NW12</strain>
    </source>
</reference>
<feature type="region of interest" description="Disordered" evidence="1">
    <location>
        <begin position="73"/>
        <end position="109"/>
    </location>
</feature>
<name>A0A2T4YVP6_9SPHN</name>
<dbReference type="Pfam" id="PF13717">
    <property type="entry name" value="Zn_ribbon_4"/>
    <property type="match status" value="1"/>
</dbReference>
<evidence type="ECO:0000256" key="1">
    <source>
        <dbReference type="SAM" id="MobiDB-lite"/>
    </source>
</evidence>
<sequence>MILQCPECSTRYLVPDSAIGTEGRTVRCANCRHSWFQAATDVTAPDAPAPAEAMPAAPLGFAPAPPFGAAFDAEPAAPPVWPNPAWPNPSSPTPSGVPMSSPPSAAQTADDLPPPIIRPFAPLVAAPAPPSSAAPDVEDAQAVLPAAATIVSATTTDSAAPPSYAGSRSDADSYDAFAHAPPFRARRNTTRLWTIGAVAAGLLMLLGVAAILYVGAPGLATQLGLVTGADETPLRLRDNPIERRELDNGSELFAVSGQVINPSDSTQRVPDIRAELRDAQGRIVYSWTITPQKRTLTPGAAIDFNSAKLDVPSNSKRLELSFVGEDAS</sequence>
<protein>
    <submittedName>
        <fullName evidence="4">Putative Zn finger-like uncharacterized protein</fullName>
    </submittedName>
</protein>
<organism evidence="4 5">
    <name type="scientific">Sphingomonas aerolata</name>
    <dbReference type="NCBI Taxonomy" id="185951"/>
    <lineage>
        <taxon>Bacteria</taxon>
        <taxon>Pseudomonadati</taxon>
        <taxon>Pseudomonadota</taxon>
        <taxon>Alphaproteobacteria</taxon>
        <taxon>Sphingomonadales</taxon>
        <taxon>Sphingomonadaceae</taxon>
        <taxon>Sphingomonas</taxon>
    </lineage>
</organism>
<dbReference type="NCBIfam" id="TIGR02098">
    <property type="entry name" value="MJ0042_CXXC"/>
    <property type="match status" value="1"/>
</dbReference>
<feature type="transmembrane region" description="Helical" evidence="2">
    <location>
        <begin position="192"/>
        <end position="216"/>
    </location>
</feature>
<evidence type="ECO:0000313" key="4">
    <source>
        <dbReference type="EMBL" id="PTM47872.1"/>
    </source>
</evidence>
<keyword evidence="2" id="KW-0812">Transmembrane</keyword>
<keyword evidence="5" id="KW-1185">Reference proteome</keyword>
<evidence type="ECO:0000313" key="5">
    <source>
        <dbReference type="Proteomes" id="UP000240996"/>
    </source>
</evidence>
<feature type="compositionally biased region" description="Pro residues" evidence="1">
    <location>
        <begin position="76"/>
        <end position="92"/>
    </location>
</feature>
<accession>A0A2T4YVP6</accession>
<dbReference type="RefSeq" id="WP_244180448.1">
    <property type="nucleotide sequence ID" value="NZ_PZZN01000001.1"/>
</dbReference>
<gene>
    <name evidence="4" type="ORF">C8J24_1276</name>
</gene>